<keyword evidence="4" id="KW-0677">Repeat</keyword>
<dbReference type="AlphaFoldDB" id="A0A0N4U0U8"/>
<sequence length="570" mass="63732">MLALYSTTVGQQRCVTGSRTQNLSIVETQLAAVAPKEYVGYFVATYCKTTQTDDDRISAGEFSLGSQEFDYDEEMNIMDKHLDINFDESPTREIANILPSFQFKIRQQLDANEEIQEDEQKVPDLSEEEKLQILSSQKFQQFFDYSSRVMERQLAEETDMFIDYSHGGATDEKEDSGEKLILSRVFVDPKWSAGRAITGIDNCEQYPELIAVSYDQNPESPLDPAGVVQVWNNRFKKTTAEYTFYCQSCVTSVAFARFHPNLILGGCYSGQICMWDNRLNKKTSVSKSPLSSQAHTHPVSSMAIVGSQNAHNLISVSTDGRLCSWSVDNLNQPIDVIDLSWNKKQVTCTSMSFVLDGVNNFVVGSEEGNVYMASRHRNKGDVNGSFEGHTGPVTCVDTHKASNGVDLSHLFLSCSCDWTVKLWSSKEPKYLCSFEKHGDYVMDVAWSPVNPSVFTSADASGNLFLWNLNEDIEAPITKLQVEGGVGVRKMMWMQNGHQLAVGDERGNLWLYDVHESIANCRPSEWTSLARTLRDMKQANEEAEELFEVMNKIGSSAVPTITSVATGVSVR</sequence>
<evidence type="ECO:0000313" key="5">
    <source>
        <dbReference type="EMBL" id="VDN54579.1"/>
    </source>
</evidence>
<dbReference type="GO" id="GO:0005868">
    <property type="term" value="C:cytoplasmic dynein complex"/>
    <property type="evidence" value="ECO:0007669"/>
    <property type="project" value="TreeGrafter"/>
</dbReference>
<proteinExistence type="predicted"/>
<dbReference type="SMART" id="SM00320">
    <property type="entry name" value="WD40"/>
    <property type="match status" value="6"/>
</dbReference>
<dbReference type="Proteomes" id="UP000038040">
    <property type="component" value="Unplaced"/>
</dbReference>
<keyword evidence="3" id="KW-0853">WD repeat</keyword>
<dbReference type="GO" id="GO:0045504">
    <property type="term" value="F:dynein heavy chain binding"/>
    <property type="evidence" value="ECO:0007669"/>
    <property type="project" value="TreeGrafter"/>
</dbReference>
<evidence type="ECO:0000313" key="6">
    <source>
        <dbReference type="Proteomes" id="UP000038040"/>
    </source>
</evidence>
<evidence type="ECO:0000256" key="4">
    <source>
        <dbReference type="ARBA" id="ARBA00022737"/>
    </source>
</evidence>
<evidence type="ECO:0000313" key="7">
    <source>
        <dbReference type="Proteomes" id="UP000274756"/>
    </source>
</evidence>
<protein>
    <submittedName>
        <fullName evidence="8">WD_REPEATS_REGION domain-containing protein</fullName>
    </submittedName>
</protein>
<reference evidence="5 7" key="2">
    <citation type="submission" date="2018-11" db="EMBL/GenBank/DDBJ databases">
        <authorList>
            <consortium name="Pathogen Informatics"/>
        </authorList>
    </citation>
    <scope>NUCLEOTIDE SEQUENCE [LARGE SCALE GENOMIC DNA]</scope>
</reference>
<accession>A0A0N4U0U8</accession>
<dbReference type="EMBL" id="UYYG01001150">
    <property type="protein sequence ID" value="VDN54579.1"/>
    <property type="molecule type" value="Genomic_DNA"/>
</dbReference>
<dbReference type="GO" id="GO:0005737">
    <property type="term" value="C:cytoplasm"/>
    <property type="evidence" value="ECO:0007669"/>
    <property type="project" value="UniProtKB-SubCell"/>
</dbReference>
<dbReference type="Pfam" id="PF00400">
    <property type="entry name" value="WD40"/>
    <property type="match status" value="3"/>
</dbReference>
<dbReference type="PANTHER" id="PTHR12442:SF22">
    <property type="entry name" value="CYTOPLASMIC DYNEIN 1 INTERMEDIATE CHAIN-RELATED"/>
    <property type="match status" value="1"/>
</dbReference>
<dbReference type="GO" id="GO:0010970">
    <property type="term" value="P:transport along microtubule"/>
    <property type="evidence" value="ECO:0007669"/>
    <property type="project" value="TreeGrafter"/>
</dbReference>
<evidence type="ECO:0000256" key="1">
    <source>
        <dbReference type="ARBA" id="ARBA00004496"/>
    </source>
</evidence>
<name>A0A0N4U0U8_DRAME</name>
<dbReference type="InterPro" id="IPR001680">
    <property type="entry name" value="WD40_rpt"/>
</dbReference>
<keyword evidence="7" id="KW-1185">Reference proteome</keyword>
<dbReference type="InterPro" id="IPR036322">
    <property type="entry name" value="WD40_repeat_dom_sf"/>
</dbReference>
<dbReference type="OrthoDB" id="4189at2759"/>
<dbReference type="Proteomes" id="UP000274756">
    <property type="component" value="Unassembled WGS sequence"/>
</dbReference>
<reference evidence="8" key="1">
    <citation type="submission" date="2017-02" db="UniProtKB">
        <authorList>
            <consortium name="WormBaseParasite"/>
        </authorList>
    </citation>
    <scope>IDENTIFICATION</scope>
</reference>
<dbReference type="InterPro" id="IPR015943">
    <property type="entry name" value="WD40/YVTN_repeat-like_dom_sf"/>
</dbReference>
<dbReference type="WBParaSite" id="DME_0000019201-mRNA-1">
    <property type="protein sequence ID" value="DME_0000019201-mRNA-1"/>
    <property type="gene ID" value="DME_0000019201"/>
</dbReference>
<dbReference type="SUPFAM" id="SSF50978">
    <property type="entry name" value="WD40 repeat-like"/>
    <property type="match status" value="1"/>
</dbReference>
<dbReference type="Gene3D" id="2.130.10.10">
    <property type="entry name" value="YVTN repeat-like/Quinoprotein amine dehydrogenase"/>
    <property type="match status" value="2"/>
</dbReference>
<organism evidence="6 8">
    <name type="scientific">Dracunculus medinensis</name>
    <name type="common">Guinea worm</name>
    <dbReference type="NCBI Taxonomy" id="318479"/>
    <lineage>
        <taxon>Eukaryota</taxon>
        <taxon>Metazoa</taxon>
        <taxon>Ecdysozoa</taxon>
        <taxon>Nematoda</taxon>
        <taxon>Chromadorea</taxon>
        <taxon>Rhabditida</taxon>
        <taxon>Spirurina</taxon>
        <taxon>Dracunculoidea</taxon>
        <taxon>Dracunculidae</taxon>
        <taxon>Dracunculus</taxon>
    </lineage>
</organism>
<dbReference type="STRING" id="318479.A0A0N4U0U8"/>
<comment type="subcellular location">
    <subcellularLocation>
        <location evidence="1">Cytoplasm</location>
    </subcellularLocation>
</comment>
<dbReference type="PANTHER" id="PTHR12442">
    <property type="entry name" value="DYNEIN INTERMEDIATE CHAIN"/>
    <property type="match status" value="1"/>
</dbReference>
<dbReference type="GO" id="GO:0045503">
    <property type="term" value="F:dynein light chain binding"/>
    <property type="evidence" value="ECO:0007669"/>
    <property type="project" value="TreeGrafter"/>
</dbReference>
<evidence type="ECO:0000256" key="2">
    <source>
        <dbReference type="ARBA" id="ARBA00022490"/>
    </source>
</evidence>
<keyword evidence="2" id="KW-0963">Cytoplasm</keyword>
<evidence type="ECO:0000313" key="8">
    <source>
        <dbReference type="WBParaSite" id="DME_0000019201-mRNA-1"/>
    </source>
</evidence>
<gene>
    <name evidence="5" type="ORF">DME_LOCUS4552</name>
</gene>
<dbReference type="InterPro" id="IPR050687">
    <property type="entry name" value="Dynein_IC"/>
</dbReference>
<evidence type="ECO:0000256" key="3">
    <source>
        <dbReference type="ARBA" id="ARBA00022574"/>
    </source>
</evidence>